<name>A0A9P6FK77_9FUNG</name>
<evidence type="ECO:0000313" key="2">
    <source>
        <dbReference type="Proteomes" id="UP000780801"/>
    </source>
</evidence>
<dbReference type="EMBL" id="JAABOA010005905">
    <property type="protein sequence ID" value="KAF9572366.1"/>
    <property type="molecule type" value="Genomic_DNA"/>
</dbReference>
<evidence type="ECO:0000313" key="1">
    <source>
        <dbReference type="EMBL" id="KAF9572366.1"/>
    </source>
</evidence>
<dbReference type="OrthoDB" id="2383029at2759"/>
<dbReference type="Proteomes" id="UP000780801">
    <property type="component" value="Unassembled WGS sequence"/>
</dbReference>
<organism evidence="1 2">
    <name type="scientific">Lunasporangiospora selenospora</name>
    <dbReference type="NCBI Taxonomy" id="979761"/>
    <lineage>
        <taxon>Eukaryota</taxon>
        <taxon>Fungi</taxon>
        <taxon>Fungi incertae sedis</taxon>
        <taxon>Mucoromycota</taxon>
        <taxon>Mortierellomycotina</taxon>
        <taxon>Mortierellomycetes</taxon>
        <taxon>Mortierellales</taxon>
        <taxon>Mortierellaceae</taxon>
        <taxon>Lunasporangiospora</taxon>
    </lineage>
</organism>
<gene>
    <name evidence="1" type="ORF">BGW38_008532</name>
</gene>
<comment type="caution">
    <text evidence="1">The sequence shown here is derived from an EMBL/GenBank/DDBJ whole genome shotgun (WGS) entry which is preliminary data.</text>
</comment>
<protein>
    <submittedName>
        <fullName evidence="1">Uncharacterized protein</fullName>
    </submittedName>
</protein>
<reference evidence="1" key="1">
    <citation type="journal article" date="2020" name="Fungal Divers.">
        <title>Resolving the Mortierellaceae phylogeny through synthesis of multi-gene phylogenetics and phylogenomics.</title>
        <authorList>
            <person name="Vandepol N."/>
            <person name="Liber J."/>
            <person name="Desiro A."/>
            <person name="Na H."/>
            <person name="Kennedy M."/>
            <person name="Barry K."/>
            <person name="Grigoriev I.V."/>
            <person name="Miller A.N."/>
            <person name="O'Donnell K."/>
            <person name="Stajich J.E."/>
            <person name="Bonito G."/>
        </authorList>
    </citation>
    <scope>NUCLEOTIDE SEQUENCE</scope>
    <source>
        <strain evidence="1">KOD1015</strain>
    </source>
</reference>
<accession>A0A9P6FK77</accession>
<proteinExistence type="predicted"/>
<sequence>MFQHDQLHSMVEDIVPIGSGYNHFSQEMSKKNLDPENFQFETIYTKDNVKIEILQIENRKEASRNTDASLNGKLFPLSASLKSSRDSKSSSTSEIYRCRVVTRKDSMHLKSDIPWDNTNISDYGTAYFSDVLYGGIMDVEVTTQMDDDVKELDINGGASIEAVRKLADVKVGHNNRNNANGNRFSISVRYHGGSIENIPSSKEAITGAMAEFVKSVSQDSTVVVERYIKHFPV</sequence>
<dbReference type="AlphaFoldDB" id="A0A9P6FK77"/>
<feature type="non-terminal residue" evidence="1">
    <location>
        <position position="233"/>
    </location>
</feature>
<keyword evidence="2" id="KW-1185">Reference proteome</keyword>